<dbReference type="AlphaFoldDB" id="A0A3M7P7X6"/>
<feature type="compositionally biased region" description="Basic and acidic residues" evidence="12">
    <location>
        <begin position="1"/>
        <end position="16"/>
    </location>
</feature>
<dbReference type="EC" id="1.14.13.39" evidence="4"/>
<evidence type="ECO:0000256" key="1">
    <source>
        <dbReference type="ARBA" id="ARBA00001917"/>
    </source>
</evidence>
<dbReference type="PROSITE" id="PS60001">
    <property type="entry name" value="NOS"/>
    <property type="match status" value="1"/>
</dbReference>
<evidence type="ECO:0000259" key="13">
    <source>
        <dbReference type="PROSITE" id="PS60001"/>
    </source>
</evidence>
<evidence type="ECO:0000256" key="9">
    <source>
        <dbReference type="ARBA" id="ARBA00022860"/>
    </source>
</evidence>
<dbReference type="InterPro" id="IPR004030">
    <property type="entry name" value="NOS_N"/>
</dbReference>
<dbReference type="InterPro" id="IPR050607">
    <property type="entry name" value="NOS"/>
</dbReference>
<dbReference type="PANTHER" id="PTHR43410:SF1">
    <property type="entry name" value="NITRIC OXIDE SYNTHASE"/>
    <property type="match status" value="1"/>
</dbReference>
<comment type="caution">
    <text evidence="14">The sequence shown here is derived from an EMBL/GenBank/DDBJ whole genome shotgun (WGS) entry which is preliminary data.</text>
</comment>
<dbReference type="EMBL" id="REGN01012522">
    <property type="protein sequence ID" value="RMZ95191.1"/>
    <property type="molecule type" value="Genomic_DNA"/>
</dbReference>
<proteinExistence type="inferred from homology"/>
<evidence type="ECO:0000256" key="6">
    <source>
        <dbReference type="ARBA" id="ARBA00022643"/>
    </source>
</evidence>
<keyword evidence="15" id="KW-1185">Reference proteome</keyword>
<organism evidence="14 15">
    <name type="scientific">Brachionus plicatilis</name>
    <name type="common">Marine rotifer</name>
    <name type="synonym">Brachionus muelleri</name>
    <dbReference type="NCBI Taxonomy" id="10195"/>
    <lineage>
        <taxon>Eukaryota</taxon>
        <taxon>Metazoa</taxon>
        <taxon>Spiralia</taxon>
        <taxon>Gnathifera</taxon>
        <taxon>Rotifera</taxon>
        <taxon>Eurotatoria</taxon>
        <taxon>Monogononta</taxon>
        <taxon>Pseudotrocha</taxon>
        <taxon>Ploima</taxon>
        <taxon>Brachionidae</taxon>
        <taxon>Brachionus</taxon>
    </lineage>
</organism>
<reference evidence="14 15" key="1">
    <citation type="journal article" date="2018" name="Sci. Rep.">
        <title>Genomic signatures of local adaptation to the degree of environmental predictability in rotifers.</title>
        <authorList>
            <person name="Franch-Gras L."/>
            <person name="Hahn C."/>
            <person name="Garcia-Roger E.M."/>
            <person name="Carmona M.J."/>
            <person name="Serra M."/>
            <person name="Gomez A."/>
        </authorList>
    </citation>
    <scope>NUCLEOTIDE SEQUENCE [LARGE SCALE GENOMIC DNA]</scope>
    <source>
        <strain evidence="14">HYR1</strain>
    </source>
</reference>
<dbReference type="InterPro" id="IPR036119">
    <property type="entry name" value="NOS_N_sf"/>
</dbReference>
<comment type="cofactor">
    <cofactor evidence="1">
        <name>FMN</name>
        <dbReference type="ChEBI" id="CHEBI:58210"/>
    </cofactor>
</comment>
<dbReference type="Pfam" id="PF02898">
    <property type="entry name" value="NO_synthase"/>
    <property type="match status" value="1"/>
</dbReference>
<feature type="non-terminal residue" evidence="14">
    <location>
        <position position="1"/>
    </location>
</feature>
<feature type="domain" description="Nitric oxide synthase (NOS)" evidence="13">
    <location>
        <begin position="105"/>
        <end position="112"/>
    </location>
</feature>
<evidence type="ECO:0000256" key="10">
    <source>
        <dbReference type="ARBA" id="ARBA00023002"/>
    </source>
</evidence>
<evidence type="ECO:0000256" key="8">
    <source>
        <dbReference type="ARBA" id="ARBA00022857"/>
    </source>
</evidence>
<feature type="region of interest" description="Disordered" evidence="12">
    <location>
        <begin position="1"/>
        <end position="41"/>
    </location>
</feature>
<dbReference type="PANTHER" id="PTHR43410">
    <property type="entry name" value="NITRIC OXIDE SYNTHASE OXYGENASE"/>
    <property type="match status" value="1"/>
</dbReference>
<dbReference type="GO" id="GO:0005516">
    <property type="term" value="F:calmodulin binding"/>
    <property type="evidence" value="ECO:0007669"/>
    <property type="project" value="UniProtKB-KW"/>
</dbReference>
<keyword evidence="7" id="KW-0479">Metal-binding</keyword>
<accession>A0A3M7P7X6</accession>
<keyword evidence="11" id="KW-0408">Iron</keyword>
<keyword evidence="5" id="KW-0349">Heme</keyword>
<dbReference type="STRING" id="10195.A0A3M7P7X6"/>
<evidence type="ECO:0000313" key="15">
    <source>
        <dbReference type="Proteomes" id="UP000276133"/>
    </source>
</evidence>
<gene>
    <name evidence="14" type="ORF">BpHYR1_008743</name>
</gene>
<protein>
    <recommendedName>
        <fullName evidence="4">nitric-oxide synthase (NADPH)</fullName>
        <ecNumber evidence="4">1.14.13.39</ecNumber>
    </recommendedName>
</protein>
<evidence type="ECO:0000256" key="7">
    <source>
        <dbReference type="ARBA" id="ARBA00022723"/>
    </source>
</evidence>
<evidence type="ECO:0000256" key="11">
    <source>
        <dbReference type="ARBA" id="ARBA00023004"/>
    </source>
</evidence>
<name>A0A3M7P7X6_BRAPC</name>
<dbReference type="GO" id="GO:0004517">
    <property type="term" value="F:nitric-oxide synthase activity"/>
    <property type="evidence" value="ECO:0007669"/>
    <property type="project" value="UniProtKB-EC"/>
</dbReference>
<keyword evidence="6" id="KW-0285">Flavoprotein</keyword>
<keyword evidence="9" id="KW-0112">Calmodulin-binding</keyword>
<keyword evidence="8" id="KW-0521">NADP</keyword>
<evidence type="ECO:0000256" key="3">
    <source>
        <dbReference type="ARBA" id="ARBA00006267"/>
    </source>
</evidence>
<keyword evidence="10 14" id="KW-0560">Oxidoreductase</keyword>
<comment type="similarity">
    <text evidence="3">Belongs to the NOS family.</text>
</comment>
<evidence type="ECO:0000256" key="12">
    <source>
        <dbReference type="SAM" id="MobiDB-lite"/>
    </source>
</evidence>
<evidence type="ECO:0000313" key="14">
    <source>
        <dbReference type="EMBL" id="RMZ95191.1"/>
    </source>
</evidence>
<dbReference type="OrthoDB" id="1688044at2759"/>
<dbReference type="GO" id="GO:0046872">
    <property type="term" value="F:metal ion binding"/>
    <property type="evidence" value="ECO:0007669"/>
    <property type="project" value="UniProtKB-KW"/>
</dbReference>
<evidence type="ECO:0000256" key="4">
    <source>
        <dbReference type="ARBA" id="ARBA00012989"/>
    </source>
</evidence>
<dbReference type="SUPFAM" id="SSF56512">
    <property type="entry name" value="Nitric oxide (NO) synthase oxygenase domain"/>
    <property type="match status" value="1"/>
</dbReference>
<evidence type="ECO:0000256" key="2">
    <source>
        <dbReference type="ARBA" id="ARBA00001970"/>
    </source>
</evidence>
<dbReference type="Proteomes" id="UP000276133">
    <property type="component" value="Unassembled WGS sequence"/>
</dbReference>
<dbReference type="Gene3D" id="3.90.440.10">
    <property type="entry name" value="Nitric Oxide Synthase,Heme Domain,Chain A domain 2"/>
    <property type="match status" value="1"/>
</dbReference>
<dbReference type="GO" id="GO:0006809">
    <property type="term" value="P:nitric oxide biosynthetic process"/>
    <property type="evidence" value="ECO:0007669"/>
    <property type="project" value="InterPro"/>
</dbReference>
<sequence>STENDRNDQESEKVPKALESLSSRSKPSPLPRATSSNTKLKNDNKCPIILNSFSDDRSFTETLHNNSNKDRLNQSDKYFTNNQKFDLTFKELEFAGRSSWRNAARCIGRINWSKIKLFDGRHCTTTKEMFDLLCEHLKYATNGGNIRSAITVFRQRVKEKHDMRIWNTQLINYAGYEISETDTIGDKSQVAFTKICEALGWKGKRTEFDALPLVLQVDGKKPDVYEIPPELALQVEIEHPKYIFKNLSF</sequence>
<dbReference type="InterPro" id="IPR044940">
    <property type="entry name" value="NOS_dom_2"/>
</dbReference>
<evidence type="ECO:0000256" key="5">
    <source>
        <dbReference type="ARBA" id="ARBA00022617"/>
    </source>
</evidence>
<comment type="cofactor">
    <cofactor evidence="2">
        <name>heme b</name>
        <dbReference type="ChEBI" id="CHEBI:60344"/>
    </cofactor>
</comment>
<keyword evidence="6" id="KW-0288">FMN</keyword>